<proteinExistence type="predicted"/>
<dbReference type="InterPro" id="IPR053773">
    <property type="entry name" value="Vpar_1526-like"/>
</dbReference>
<evidence type="ECO:0000313" key="1">
    <source>
        <dbReference type="EMBL" id="NRT90079.1"/>
    </source>
</evidence>
<name>A0AAX0B4D5_CLOBE</name>
<dbReference type="RefSeq" id="WP_173711422.1">
    <property type="nucleotide sequence ID" value="NZ_JABSWW010000001.1"/>
</dbReference>
<organism evidence="1 2">
    <name type="scientific">Clostridium beijerinckii</name>
    <name type="common">Clostridium MP</name>
    <dbReference type="NCBI Taxonomy" id="1520"/>
    <lineage>
        <taxon>Bacteria</taxon>
        <taxon>Bacillati</taxon>
        <taxon>Bacillota</taxon>
        <taxon>Clostridia</taxon>
        <taxon>Eubacteriales</taxon>
        <taxon>Clostridiaceae</taxon>
        <taxon>Clostridium</taxon>
    </lineage>
</organism>
<sequence length="282" mass="32109">MVFNGQTIDSGDNSTNIQGKKVKVIQNNPGLSYFEVKDIAMSVFKSNFYDLGEKAEKIVQERAEKILDDYLEKLCSKNPECINNTQDPDIRYVIYEAQKNYARRGEKFTEKLLVETLVNRTIVQGNSIQELVLNEALEIIPKITHRQIVILTLIFINRYLNYLVEYPIDAYSNLSKIIRSNIQIDKNNNSIFQHLEYASCLNVSIGSIDYASIIENKFPQIKSLEEAKSIINGNMELSLMSDMWGNSKMRNSTLTSVGIAIALANIKAKTGMNYDLGIWIKE</sequence>
<gene>
    <name evidence="1" type="ORF">B0H41_003758</name>
</gene>
<dbReference type="NCBIfam" id="NF045477">
    <property type="entry name" value="LPO_1073_dom"/>
    <property type="match status" value="1"/>
</dbReference>
<evidence type="ECO:0000313" key="2">
    <source>
        <dbReference type="Proteomes" id="UP001193748"/>
    </source>
</evidence>
<dbReference type="EMBL" id="JABSWW010000001">
    <property type="protein sequence ID" value="NRT90079.1"/>
    <property type="molecule type" value="Genomic_DNA"/>
</dbReference>
<reference evidence="1" key="1">
    <citation type="submission" date="2020-05" db="EMBL/GenBank/DDBJ databases">
        <authorList>
            <person name="Brown S."/>
            <person name="Huntemann M."/>
            <person name="Clum A."/>
            <person name="Spunde A."/>
            <person name="Palaniappan K."/>
            <person name="Ritter S."/>
            <person name="Mikhailova N."/>
            <person name="Chen I.-M."/>
            <person name="Stamatis D."/>
            <person name="Reddy T."/>
            <person name="O'Malley R."/>
            <person name="Daum C."/>
            <person name="Shapiro N."/>
            <person name="Ivanova N."/>
            <person name="Kyrpides N."/>
            <person name="Woyke T."/>
        </authorList>
    </citation>
    <scope>NUCLEOTIDE SEQUENCE</scope>
    <source>
        <strain evidence="1">DJ080</strain>
    </source>
</reference>
<reference evidence="1" key="2">
    <citation type="journal article" date="2022" name="Nat. Biotechnol.">
        <title>Carbon-negative production of acetone and isopropanol by gas fermentation at industrial pilot scale.</title>
        <authorList>
            <person name="Liew F.E."/>
            <person name="Nogle R."/>
            <person name="Abdalla T."/>
            <person name="Rasor B.J."/>
            <person name="Canter C."/>
            <person name="Jensen R.O."/>
            <person name="Wang L."/>
            <person name="Strutz J."/>
            <person name="Chirania P."/>
            <person name="De Tissera S."/>
            <person name="Mueller A.P."/>
            <person name="Ruan Z."/>
            <person name="Gao A."/>
            <person name="Tran L."/>
            <person name="Engle N.L."/>
            <person name="Bromley J.C."/>
            <person name="Daniell J."/>
            <person name="Conrado R."/>
            <person name="Tschaplinski T.J."/>
            <person name="Giannone R.J."/>
            <person name="Hettich R.L."/>
            <person name="Karim A.S."/>
            <person name="Simpson S.D."/>
            <person name="Brown S.D."/>
            <person name="Leang C."/>
            <person name="Jewett M.C."/>
            <person name="Kopke M."/>
        </authorList>
    </citation>
    <scope>NUCLEOTIDE SEQUENCE</scope>
    <source>
        <strain evidence="1">DJ080</strain>
    </source>
</reference>
<accession>A0AAX0B4D5</accession>
<protein>
    <submittedName>
        <fullName evidence="1">Uncharacterized protein</fullName>
    </submittedName>
</protein>
<dbReference type="Proteomes" id="UP001193748">
    <property type="component" value="Unassembled WGS sequence"/>
</dbReference>
<dbReference type="AlphaFoldDB" id="A0AAX0B4D5"/>
<comment type="caution">
    <text evidence="1">The sequence shown here is derived from an EMBL/GenBank/DDBJ whole genome shotgun (WGS) entry which is preliminary data.</text>
</comment>